<dbReference type="PRINTS" id="PR00633">
    <property type="entry name" value="RCCNDNSATION"/>
</dbReference>
<keyword evidence="2" id="KW-0677">Repeat</keyword>
<evidence type="ECO:0000256" key="1">
    <source>
        <dbReference type="ARBA" id="ARBA00022658"/>
    </source>
</evidence>
<feature type="repeat" description="RCC1" evidence="3">
    <location>
        <begin position="233"/>
        <end position="291"/>
    </location>
</feature>
<name>A0A317SKZ7_9PEZI</name>
<dbReference type="SUPFAM" id="SSF50985">
    <property type="entry name" value="RCC1/BLIP-II"/>
    <property type="match status" value="1"/>
</dbReference>
<feature type="repeat" description="RCC1" evidence="3">
    <location>
        <begin position="292"/>
        <end position="355"/>
    </location>
</feature>
<accession>A0A317SKZ7</accession>
<dbReference type="EMBL" id="PYWC01000072">
    <property type="protein sequence ID" value="PWW73881.1"/>
    <property type="molecule type" value="Genomic_DNA"/>
</dbReference>
<dbReference type="InterPro" id="IPR051553">
    <property type="entry name" value="Ran_GTPase-activating"/>
</dbReference>
<comment type="caution">
    <text evidence="6">The sequence shown here is derived from an EMBL/GenBank/DDBJ whole genome shotgun (WGS) entry which is preliminary data.</text>
</comment>
<reference evidence="6 7" key="1">
    <citation type="submission" date="2018-03" db="EMBL/GenBank/DDBJ databases">
        <title>Genomes of Pezizomycetes fungi and the evolution of truffles.</title>
        <authorList>
            <person name="Murat C."/>
            <person name="Payen T."/>
            <person name="Noel B."/>
            <person name="Kuo A."/>
            <person name="Martin F.M."/>
        </authorList>
    </citation>
    <scope>NUCLEOTIDE SEQUENCE [LARGE SCALE GENOMIC DNA]</scope>
    <source>
        <strain evidence="6">091103-1</strain>
    </source>
</reference>
<dbReference type="Pfam" id="PF25390">
    <property type="entry name" value="WD40_RLD"/>
    <property type="match status" value="1"/>
</dbReference>
<dbReference type="PROSITE" id="PS00626">
    <property type="entry name" value="RCC1_2"/>
    <property type="match status" value="1"/>
</dbReference>
<sequence length="428" mass="45608">MSDNSGGTLPLFAAWNRHEGVRKYYQEVGIVAAAIGGMHGLALSHEGRVYSWGVNDQCALGRVTTHTPPTGVVSSGDDGDSDNDGEEHLNPLESTPMLITGLPEGTVVTRIAASDSISIAVTDAGRVYGWGTFRCADGILGFNDRTSVQHVPALLPTLKNIVQVSIGTDHILGLRKEGEVYAWGNGQQFQLGRHVLERNRLTGLIHRRVSLPRCQVKHVATGSYHSFAITQDGRVWAWRLNQYGQCGIYKPRPGGEGTTTVPVPTVVQSLAQYTIDQISAREHHSTALTVDGVLLVWGHLDSGQLGIDLAALPAADIAHDAKGNPCYLKTPHAVPGFRLSSIGCRTHHNIAVSIKGQAYSWGFGGSYQTGLGPGARDEIRTPTTIENTAPRGARMAFPAAGGQFSILTGIPTKPANCGYRGANADGND</sequence>
<dbReference type="GO" id="GO:0005085">
    <property type="term" value="F:guanyl-nucleotide exchange factor activity"/>
    <property type="evidence" value="ECO:0007669"/>
    <property type="project" value="TreeGrafter"/>
</dbReference>
<feature type="repeat" description="RCC1" evidence="3">
    <location>
        <begin position="125"/>
        <end position="177"/>
    </location>
</feature>
<dbReference type="PROSITE" id="PS00625">
    <property type="entry name" value="RCC1_1"/>
    <property type="match status" value="1"/>
</dbReference>
<dbReference type="PANTHER" id="PTHR45982:SF1">
    <property type="entry name" value="REGULATOR OF CHROMOSOME CONDENSATION"/>
    <property type="match status" value="1"/>
</dbReference>
<dbReference type="Proteomes" id="UP000246991">
    <property type="component" value="Unassembled WGS sequence"/>
</dbReference>
<dbReference type="PANTHER" id="PTHR45982">
    <property type="entry name" value="REGULATOR OF CHROMOSOME CONDENSATION"/>
    <property type="match status" value="1"/>
</dbReference>
<keyword evidence="1" id="KW-0344">Guanine-nucleotide releasing factor</keyword>
<dbReference type="STRING" id="42249.A0A317SKZ7"/>
<organism evidence="6 7">
    <name type="scientific">Tuber magnatum</name>
    <name type="common">white Piedmont truffle</name>
    <dbReference type="NCBI Taxonomy" id="42249"/>
    <lineage>
        <taxon>Eukaryota</taxon>
        <taxon>Fungi</taxon>
        <taxon>Dikarya</taxon>
        <taxon>Ascomycota</taxon>
        <taxon>Pezizomycotina</taxon>
        <taxon>Pezizomycetes</taxon>
        <taxon>Pezizales</taxon>
        <taxon>Tuberaceae</taxon>
        <taxon>Tuber</taxon>
    </lineage>
</organism>
<dbReference type="InterPro" id="IPR000408">
    <property type="entry name" value="Reg_chr_condens"/>
</dbReference>
<evidence type="ECO:0000313" key="7">
    <source>
        <dbReference type="Proteomes" id="UP000246991"/>
    </source>
</evidence>
<evidence type="ECO:0000259" key="5">
    <source>
        <dbReference type="Pfam" id="PF25390"/>
    </source>
</evidence>
<gene>
    <name evidence="6" type="ORF">C7212DRAFT_359178</name>
</gene>
<feature type="domain" description="RCC1-like" evidence="5">
    <location>
        <begin position="23"/>
        <end position="406"/>
    </location>
</feature>
<feature type="repeat" description="RCC1" evidence="3">
    <location>
        <begin position="47"/>
        <end position="124"/>
    </location>
</feature>
<evidence type="ECO:0000313" key="6">
    <source>
        <dbReference type="EMBL" id="PWW73881.1"/>
    </source>
</evidence>
<dbReference type="GO" id="GO:0005737">
    <property type="term" value="C:cytoplasm"/>
    <property type="evidence" value="ECO:0007669"/>
    <property type="project" value="TreeGrafter"/>
</dbReference>
<dbReference type="Gene3D" id="2.130.10.30">
    <property type="entry name" value="Regulator of chromosome condensation 1/beta-lactamase-inhibitor protein II"/>
    <property type="match status" value="1"/>
</dbReference>
<evidence type="ECO:0000256" key="2">
    <source>
        <dbReference type="ARBA" id="ARBA00022737"/>
    </source>
</evidence>
<feature type="repeat" description="RCC1" evidence="3">
    <location>
        <begin position="178"/>
        <end position="232"/>
    </location>
</feature>
<protein>
    <recommendedName>
        <fullName evidence="5">RCC1-like domain-containing protein</fullName>
    </recommendedName>
</protein>
<dbReference type="AlphaFoldDB" id="A0A317SKZ7"/>
<dbReference type="PROSITE" id="PS50012">
    <property type="entry name" value="RCC1_3"/>
    <property type="match status" value="6"/>
</dbReference>
<evidence type="ECO:0000256" key="3">
    <source>
        <dbReference type="PROSITE-ProRule" id="PRU00235"/>
    </source>
</evidence>
<feature type="repeat" description="RCC1" evidence="3">
    <location>
        <begin position="356"/>
        <end position="411"/>
    </location>
</feature>
<keyword evidence="7" id="KW-1185">Reference proteome</keyword>
<feature type="region of interest" description="Disordered" evidence="4">
    <location>
        <begin position="63"/>
        <end position="92"/>
    </location>
</feature>
<dbReference type="OrthoDB" id="61110at2759"/>
<evidence type="ECO:0000256" key="4">
    <source>
        <dbReference type="SAM" id="MobiDB-lite"/>
    </source>
</evidence>
<dbReference type="InterPro" id="IPR009091">
    <property type="entry name" value="RCC1/BLIP-II"/>
</dbReference>
<dbReference type="InterPro" id="IPR058923">
    <property type="entry name" value="RCC1-like_dom"/>
</dbReference>
<proteinExistence type="predicted"/>